<dbReference type="CDD" id="cd03788">
    <property type="entry name" value="GT20_TPS"/>
    <property type="match status" value="1"/>
</dbReference>
<dbReference type="PANTHER" id="PTHR10788">
    <property type="entry name" value="TREHALOSE-6-PHOSPHATE SYNTHASE"/>
    <property type="match status" value="1"/>
</dbReference>
<name>A0A0J8VJU4_9ENTR</name>
<evidence type="ECO:0000313" key="3">
    <source>
        <dbReference type="Proteomes" id="UP000037315"/>
    </source>
</evidence>
<evidence type="ECO:0000313" key="2">
    <source>
        <dbReference type="EMBL" id="KMV33372.1"/>
    </source>
</evidence>
<dbReference type="GO" id="GO:0005992">
    <property type="term" value="P:trehalose biosynthetic process"/>
    <property type="evidence" value="ECO:0007669"/>
    <property type="project" value="InterPro"/>
</dbReference>
<dbReference type="Pfam" id="PF00982">
    <property type="entry name" value="Glyco_transf_20"/>
    <property type="match status" value="1"/>
</dbReference>
<dbReference type="GO" id="GO:0003825">
    <property type="term" value="F:alpha,alpha-trehalose-phosphate synthase (UDP-forming) activity"/>
    <property type="evidence" value="ECO:0007669"/>
    <property type="project" value="TreeGrafter"/>
</dbReference>
<dbReference type="SUPFAM" id="SSF53756">
    <property type="entry name" value="UDP-Glycosyltransferase/glycogen phosphorylase"/>
    <property type="match status" value="1"/>
</dbReference>
<keyword evidence="3" id="KW-1185">Reference proteome</keyword>
<organism evidence="2 3">
    <name type="scientific">Franconibacter pulveris</name>
    <dbReference type="NCBI Taxonomy" id="435910"/>
    <lineage>
        <taxon>Bacteria</taxon>
        <taxon>Pseudomonadati</taxon>
        <taxon>Pseudomonadota</taxon>
        <taxon>Gammaproteobacteria</taxon>
        <taxon>Enterobacterales</taxon>
        <taxon>Enterobacteriaceae</taxon>
        <taxon>Franconibacter</taxon>
    </lineage>
</organism>
<dbReference type="InterPro" id="IPR001830">
    <property type="entry name" value="Glyco_trans_20"/>
</dbReference>
<comment type="caution">
    <text evidence="2">The sequence shown here is derived from an EMBL/GenBank/DDBJ whole genome shotgun (WGS) entry which is preliminary data.</text>
</comment>
<accession>A0A0J8VJU4</accession>
<dbReference type="Proteomes" id="UP000037315">
    <property type="component" value="Unassembled WGS sequence"/>
</dbReference>
<evidence type="ECO:0000256" key="1">
    <source>
        <dbReference type="ARBA" id="ARBA00008799"/>
    </source>
</evidence>
<dbReference type="AlphaFoldDB" id="A0A0J8VJU4"/>
<dbReference type="PANTHER" id="PTHR10788:SF106">
    <property type="entry name" value="BCDNA.GH08860"/>
    <property type="match status" value="1"/>
</dbReference>
<proteinExistence type="inferred from homology"/>
<dbReference type="Gene3D" id="3.40.50.2000">
    <property type="entry name" value="Glycogen Phosphorylase B"/>
    <property type="match status" value="2"/>
</dbReference>
<comment type="similarity">
    <text evidence="1">Belongs to the glycosyltransferase 20 family.</text>
</comment>
<dbReference type="EMBL" id="LFEJ01000023">
    <property type="protein sequence ID" value="KMV33372.1"/>
    <property type="molecule type" value="Genomic_DNA"/>
</dbReference>
<dbReference type="STRING" id="1121863.GCA_000621185_01363"/>
<dbReference type="RefSeq" id="WP_175306429.1">
    <property type="nucleotide sequence ID" value="NZ_LFEJ01000023.1"/>
</dbReference>
<sequence>MSRLIMASNHCDVLHKAPVRPLTETLYGVAKQHKALWLGWNGETGKDEQNAVSQRELADCELVNWRLSDQEYGDYYHGYVHKQLWPVFHNRPDLAVYQPGAFQAYRSYNEKVAERIAEHLCPDDRVWAHDYHLMAVARNLKEAGYLNRCGFFLHHAFPPGEIFRALPEHDWLMQSLFYYDLLGFQSRNDASHFITWLSRRYRTEKVTETLFRVNGHLLRVGVFPCGVAPSSAPPVPTPRHKPRWIVSTDVISDASGIAWRLAALRQMLEQHPQYLHDVTLVQVCDLARESPCFTPGLRQQLERLCGELNGGYGDFNWSPVNYLHNEPLAPAWRETLYAQSCVALFTPFCEGMSLEAKKYILAQNPADPGVLILSHFTGAAEQLSGALLVNPYDPSELCDALHSALSMPLAERKRRHQQLRQQVCHYNHHWWANAFLSALNDDRAQTPGRLLRSPLRLFTPPGRY</sequence>
<protein>
    <submittedName>
        <fullName evidence="2">Alpha,alpha-trehalose-phosphate synthase</fullName>
    </submittedName>
</protein>
<reference evidence="2 3" key="1">
    <citation type="submission" date="2015-06" db="EMBL/GenBank/DDBJ databases">
        <title>Genome sequencing of Cronobacter sp. strain DJ34 isolated from petroleum contaminated sludge of Duliajan Oil Fields, Assam, India.</title>
        <authorList>
            <person name="Pal S."/>
            <person name="Banerjee T.D."/>
            <person name="Roy A."/>
            <person name="Sar P."/>
            <person name="Kazy S.K."/>
        </authorList>
    </citation>
    <scope>NUCLEOTIDE SEQUENCE [LARGE SCALE GENOMIC DNA]</scope>
    <source>
        <strain evidence="2 3">DJ34</strain>
    </source>
</reference>
<gene>
    <name evidence="2" type="ORF">ACH50_17095</name>
</gene>
<dbReference type="PATRIC" id="fig|1656095.3.peg.1524"/>